<dbReference type="Pfam" id="PF04073">
    <property type="entry name" value="tRNA_edit"/>
    <property type="match status" value="1"/>
</dbReference>
<dbReference type="InterPro" id="IPR036754">
    <property type="entry name" value="YbaK/aa-tRNA-synt-asso_dom_sf"/>
</dbReference>
<evidence type="ECO:0000313" key="3">
    <source>
        <dbReference type="EMBL" id="SDG79385.1"/>
    </source>
</evidence>
<dbReference type="AlphaFoldDB" id="A0A1G7X5F8"/>
<dbReference type="InterPro" id="IPR007214">
    <property type="entry name" value="YbaK/aa-tRNA-synth-assoc-dom"/>
</dbReference>
<keyword evidence="5" id="KW-1185">Reference proteome</keyword>
<dbReference type="Proteomes" id="UP000198956">
    <property type="component" value="Unassembled WGS sequence"/>
</dbReference>
<reference evidence="2 5" key="2">
    <citation type="submission" date="2021-08" db="EMBL/GenBank/DDBJ databases">
        <title>Complete genome sequence of the strain Aneurinibacillus thermoaerophilus CCM 8960.</title>
        <authorList>
            <person name="Musilova J."/>
            <person name="Kourilova X."/>
            <person name="Pernicova I."/>
            <person name="Bezdicek M."/>
            <person name="Lengerova M."/>
            <person name="Obruca S."/>
            <person name="Sedlar K."/>
        </authorList>
    </citation>
    <scope>NUCLEOTIDE SEQUENCE [LARGE SCALE GENOMIC DNA]</scope>
    <source>
        <strain evidence="2 5">CCM 8960</strain>
    </source>
</reference>
<dbReference type="EMBL" id="FNDE01000003">
    <property type="protein sequence ID" value="SDG79385.1"/>
    <property type="molecule type" value="Genomic_DNA"/>
</dbReference>
<accession>A0A1G7X5F8</accession>
<dbReference type="Gene3D" id="3.90.960.10">
    <property type="entry name" value="YbaK/aminoacyl-tRNA synthetase-associated domain"/>
    <property type="match status" value="1"/>
</dbReference>
<dbReference type="GeneID" id="97141446"/>
<dbReference type="GO" id="GO:0002161">
    <property type="term" value="F:aminoacyl-tRNA deacylase activity"/>
    <property type="evidence" value="ECO:0007669"/>
    <property type="project" value="InterPro"/>
</dbReference>
<feature type="domain" description="YbaK/aminoacyl-tRNA synthetase-associated" evidence="1">
    <location>
        <begin position="23"/>
        <end position="139"/>
    </location>
</feature>
<evidence type="ECO:0000313" key="2">
    <source>
        <dbReference type="EMBL" id="QYY44236.1"/>
    </source>
</evidence>
<protein>
    <submittedName>
        <fullName evidence="3">Aminoacyl-tRNA editing domain-containing protein</fullName>
    </submittedName>
</protein>
<dbReference type="RefSeq" id="WP_057898939.1">
    <property type="nucleotide sequence ID" value="NZ_CP080764.1"/>
</dbReference>
<dbReference type="OrthoDB" id="1099907at2"/>
<gene>
    <name evidence="2" type="ORF">K3F53_08700</name>
    <name evidence="3" type="ORF">SAMN04489735_100311</name>
</gene>
<dbReference type="SUPFAM" id="SSF55826">
    <property type="entry name" value="YbaK/ProRS associated domain"/>
    <property type="match status" value="1"/>
</dbReference>
<reference evidence="3 4" key="1">
    <citation type="submission" date="2016-10" db="EMBL/GenBank/DDBJ databases">
        <authorList>
            <person name="de Groot N.N."/>
        </authorList>
    </citation>
    <scope>NUCLEOTIDE SEQUENCE [LARGE SCALE GENOMIC DNA]</scope>
    <source>
        <strain evidence="3 4">L 420-91</strain>
    </source>
</reference>
<dbReference type="PANTHER" id="PTHR30411:SF1">
    <property type="entry name" value="CYTOPLASMIC PROTEIN"/>
    <property type="match status" value="1"/>
</dbReference>
<evidence type="ECO:0000313" key="5">
    <source>
        <dbReference type="Proteomes" id="UP000826616"/>
    </source>
</evidence>
<proteinExistence type="predicted"/>
<name>A0A1G7X5F8_ANETH</name>
<sequence>MEKVKQALSDKGVDFEFIYHKSPILSLKDGIEILKINKGQAASTLVLKAEDEYIAVISSGNSPKLDLNRISDVLGYTQVRLAKSDEIKSVTGYEIGTIPLVGMDLPYLVDYRLQSYPFIYGGSGHPNYTLKINPLHLNKVNKIIGLIE</sequence>
<organism evidence="3 4">
    <name type="scientific">Aneurinibacillus thermoaerophilus</name>
    <dbReference type="NCBI Taxonomy" id="143495"/>
    <lineage>
        <taxon>Bacteria</taxon>
        <taxon>Bacillati</taxon>
        <taxon>Bacillota</taxon>
        <taxon>Bacilli</taxon>
        <taxon>Bacillales</taxon>
        <taxon>Paenibacillaceae</taxon>
        <taxon>Aneurinibacillus group</taxon>
        <taxon>Aneurinibacillus</taxon>
    </lineage>
</organism>
<evidence type="ECO:0000259" key="1">
    <source>
        <dbReference type="Pfam" id="PF04073"/>
    </source>
</evidence>
<dbReference type="EMBL" id="CP080764">
    <property type="protein sequence ID" value="QYY44236.1"/>
    <property type="molecule type" value="Genomic_DNA"/>
</dbReference>
<dbReference type="Proteomes" id="UP000826616">
    <property type="component" value="Chromosome"/>
</dbReference>
<evidence type="ECO:0000313" key="4">
    <source>
        <dbReference type="Proteomes" id="UP000198956"/>
    </source>
</evidence>
<dbReference type="PANTHER" id="PTHR30411">
    <property type="entry name" value="CYTOPLASMIC PROTEIN"/>
    <property type="match status" value="1"/>
</dbReference>